<dbReference type="Pfam" id="PF00535">
    <property type="entry name" value="Glycos_transf_2"/>
    <property type="match status" value="1"/>
</dbReference>
<evidence type="ECO:0000313" key="3">
    <source>
        <dbReference type="Proteomes" id="UP000320314"/>
    </source>
</evidence>
<name>A0A506U2Y4_9HYPH</name>
<sequence length="315" mass="34961">MARNWLRSPRADALSRSRGGNWWECGHCGLVACETAIEADTLEKHLAERMRAAVFQLADDDPLFVEAYALRTVALRHRKVAVPTDNRQRAALHEPYAPVGAAAALHDLASIQPVPVSLTILCRNDEIKALRETLAELAEAFDDILLLVDDSGPKPERIAVPGVRVVERSLDGDFAAQRNHAQKAARHAWVLQLDSDETLDPTALGDLARVAAVAERSGSISVGLPRRNVVDGVLSDLFPDVQYRLNRRQVRYVGRVHERPALPRGWRDGFIAPNLVLHHSLSAERVRSRSTRYEALSPGEGRLFEAEALLRPFRP</sequence>
<keyword evidence="2" id="KW-0808">Transferase</keyword>
<dbReference type="Gene3D" id="3.90.550.10">
    <property type="entry name" value="Spore Coat Polysaccharide Biosynthesis Protein SpsA, Chain A"/>
    <property type="match status" value="1"/>
</dbReference>
<dbReference type="RefSeq" id="WP_141166895.1">
    <property type="nucleotide sequence ID" value="NZ_VHLH01000016.1"/>
</dbReference>
<feature type="domain" description="Glycosyltransferase 2-like" evidence="1">
    <location>
        <begin position="120"/>
        <end position="213"/>
    </location>
</feature>
<dbReference type="OrthoDB" id="7549339at2"/>
<comment type="caution">
    <text evidence="2">The sequence shown here is derived from an EMBL/GenBank/DDBJ whole genome shotgun (WGS) entry which is preliminary data.</text>
</comment>
<reference evidence="2 3" key="1">
    <citation type="submission" date="2019-06" db="EMBL/GenBank/DDBJ databases">
        <authorList>
            <person name="Li M."/>
        </authorList>
    </citation>
    <scope>NUCLEOTIDE SEQUENCE [LARGE SCALE GENOMIC DNA]</scope>
    <source>
        <strain evidence="2 3">BGMRC6574</strain>
    </source>
</reference>
<dbReference type="InterPro" id="IPR001173">
    <property type="entry name" value="Glyco_trans_2-like"/>
</dbReference>
<proteinExistence type="predicted"/>
<gene>
    <name evidence="2" type="ORF">FJU11_09930</name>
</gene>
<organism evidence="2 3">
    <name type="scientific">Pararhizobium mangrovi</name>
    <dbReference type="NCBI Taxonomy" id="2590452"/>
    <lineage>
        <taxon>Bacteria</taxon>
        <taxon>Pseudomonadati</taxon>
        <taxon>Pseudomonadota</taxon>
        <taxon>Alphaproteobacteria</taxon>
        <taxon>Hyphomicrobiales</taxon>
        <taxon>Rhizobiaceae</taxon>
        <taxon>Rhizobium/Agrobacterium group</taxon>
        <taxon>Pararhizobium</taxon>
    </lineage>
</organism>
<dbReference type="SUPFAM" id="SSF53448">
    <property type="entry name" value="Nucleotide-diphospho-sugar transferases"/>
    <property type="match status" value="1"/>
</dbReference>
<protein>
    <submittedName>
        <fullName evidence="2">Glycosyltransferase</fullName>
    </submittedName>
</protein>
<dbReference type="GO" id="GO:0016740">
    <property type="term" value="F:transferase activity"/>
    <property type="evidence" value="ECO:0007669"/>
    <property type="project" value="UniProtKB-KW"/>
</dbReference>
<evidence type="ECO:0000313" key="2">
    <source>
        <dbReference type="EMBL" id="TPW28170.1"/>
    </source>
</evidence>
<dbReference type="Proteomes" id="UP000320314">
    <property type="component" value="Unassembled WGS sequence"/>
</dbReference>
<keyword evidence="3" id="KW-1185">Reference proteome</keyword>
<dbReference type="AlphaFoldDB" id="A0A506U2Y4"/>
<accession>A0A506U2Y4</accession>
<evidence type="ECO:0000259" key="1">
    <source>
        <dbReference type="Pfam" id="PF00535"/>
    </source>
</evidence>
<dbReference type="EMBL" id="VHLH01000016">
    <property type="protein sequence ID" value="TPW28170.1"/>
    <property type="molecule type" value="Genomic_DNA"/>
</dbReference>
<dbReference type="InterPro" id="IPR029044">
    <property type="entry name" value="Nucleotide-diphossugar_trans"/>
</dbReference>